<dbReference type="Proteomes" id="UP000177082">
    <property type="component" value="Unassembled WGS sequence"/>
</dbReference>
<dbReference type="GO" id="GO:0003743">
    <property type="term" value="F:translation initiation factor activity"/>
    <property type="evidence" value="ECO:0007669"/>
    <property type="project" value="UniProtKB-UniRule"/>
</dbReference>
<dbReference type="Gene3D" id="3.30.110.10">
    <property type="entry name" value="Translation initiation factor 3 (IF-3), C-terminal domain"/>
    <property type="match status" value="1"/>
</dbReference>
<evidence type="ECO:0000256" key="5">
    <source>
        <dbReference type="NCBIfam" id="TIGR00168"/>
    </source>
</evidence>
<comment type="function">
    <text evidence="4">IF-3 binds to the 30S ribosomal subunit and shifts the equilibrium between 70S ribosomes and their 50S and 30S subunits in favor of the free subunits, thus enhancing the availability of 30S subunits on which protein synthesis initiation begins.</text>
</comment>
<dbReference type="InterPro" id="IPR036787">
    <property type="entry name" value="T_IF-3_N_sf"/>
</dbReference>
<comment type="similarity">
    <text evidence="1 4">Belongs to the IF-3 family.</text>
</comment>
<dbReference type="InterPro" id="IPR019815">
    <property type="entry name" value="Translation_initiation_fac_3_C"/>
</dbReference>
<proteinExistence type="inferred from homology"/>
<gene>
    <name evidence="4" type="primary">infC</name>
    <name evidence="8" type="ORF">A2961_04440</name>
</gene>
<dbReference type="HAMAP" id="MF_00080">
    <property type="entry name" value="IF_3"/>
    <property type="match status" value="1"/>
</dbReference>
<name>A0A1F8BMH5_9BACT</name>
<keyword evidence="4" id="KW-0963">Cytoplasm</keyword>
<dbReference type="PANTHER" id="PTHR10938">
    <property type="entry name" value="TRANSLATION INITIATION FACTOR IF-3"/>
    <property type="match status" value="1"/>
</dbReference>
<sequence>MNKPFWKLNENIRASSVRLIGSSGKQIGIVSISDALVKAKDEKLDLVEIAPGAKPPVVKIVDFGKFKYSQEKKFKKESKKAKPAELKEIRFSPFIGDADFEVRKNRVREFLDLGHKVKIAVVFKGRYMAKTNFGYKLIEKLINGFKERIVVDMEPKMLGRHLSAIISPVKKKRGEIKNAETENKKIDS</sequence>
<dbReference type="GO" id="GO:0005829">
    <property type="term" value="C:cytosol"/>
    <property type="evidence" value="ECO:0007669"/>
    <property type="project" value="TreeGrafter"/>
</dbReference>
<evidence type="ECO:0000313" key="9">
    <source>
        <dbReference type="Proteomes" id="UP000177082"/>
    </source>
</evidence>
<dbReference type="STRING" id="1802519.A2961_04440"/>
<dbReference type="SUPFAM" id="SSF55200">
    <property type="entry name" value="Translation initiation factor IF3, C-terminal domain"/>
    <property type="match status" value="1"/>
</dbReference>
<comment type="caution">
    <text evidence="8">The sequence shown here is derived from an EMBL/GenBank/DDBJ whole genome shotgun (WGS) entry which is preliminary data.</text>
</comment>
<dbReference type="GO" id="GO:0032790">
    <property type="term" value="P:ribosome disassembly"/>
    <property type="evidence" value="ECO:0007669"/>
    <property type="project" value="TreeGrafter"/>
</dbReference>
<evidence type="ECO:0000256" key="4">
    <source>
        <dbReference type="HAMAP-Rule" id="MF_00080"/>
    </source>
</evidence>
<dbReference type="Pfam" id="PF05198">
    <property type="entry name" value="IF3_N"/>
    <property type="match status" value="1"/>
</dbReference>
<dbReference type="Gene3D" id="3.10.20.80">
    <property type="entry name" value="Translation initiation factor 3 (IF-3), N-terminal domain"/>
    <property type="match status" value="1"/>
</dbReference>
<dbReference type="InterPro" id="IPR001288">
    <property type="entry name" value="Translation_initiation_fac_3"/>
</dbReference>
<dbReference type="PANTHER" id="PTHR10938:SF0">
    <property type="entry name" value="TRANSLATION INITIATION FACTOR IF-3, MITOCHONDRIAL"/>
    <property type="match status" value="1"/>
</dbReference>
<evidence type="ECO:0000259" key="7">
    <source>
        <dbReference type="Pfam" id="PF05198"/>
    </source>
</evidence>
<dbReference type="GO" id="GO:0043022">
    <property type="term" value="F:ribosome binding"/>
    <property type="evidence" value="ECO:0007669"/>
    <property type="project" value="TreeGrafter"/>
</dbReference>
<evidence type="ECO:0000259" key="6">
    <source>
        <dbReference type="Pfam" id="PF00707"/>
    </source>
</evidence>
<dbReference type="InterPro" id="IPR019814">
    <property type="entry name" value="Translation_initiation_fac_3_N"/>
</dbReference>
<dbReference type="NCBIfam" id="TIGR00168">
    <property type="entry name" value="infC"/>
    <property type="match status" value="1"/>
</dbReference>
<dbReference type="AlphaFoldDB" id="A0A1F8BMH5"/>
<evidence type="ECO:0000256" key="1">
    <source>
        <dbReference type="ARBA" id="ARBA00005439"/>
    </source>
</evidence>
<reference evidence="8 9" key="1">
    <citation type="journal article" date="2016" name="Nat. Commun.">
        <title>Thousands of microbial genomes shed light on interconnected biogeochemical processes in an aquifer system.</title>
        <authorList>
            <person name="Anantharaman K."/>
            <person name="Brown C.T."/>
            <person name="Hug L.A."/>
            <person name="Sharon I."/>
            <person name="Castelle C.J."/>
            <person name="Probst A.J."/>
            <person name="Thomas B.C."/>
            <person name="Singh A."/>
            <person name="Wilkins M.J."/>
            <person name="Karaoz U."/>
            <person name="Brodie E.L."/>
            <person name="Williams K.H."/>
            <person name="Hubbard S.S."/>
            <person name="Banfield J.F."/>
        </authorList>
    </citation>
    <scope>NUCLEOTIDE SEQUENCE [LARGE SCALE GENOMIC DNA]</scope>
</reference>
<keyword evidence="3 4" id="KW-0648">Protein biosynthesis</keyword>
<protein>
    <recommendedName>
        <fullName evidence="4 5">Translation initiation factor IF-3</fullName>
    </recommendedName>
</protein>
<comment type="subcellular location">
    <subcellularLocation>
        <location evidence="4">Cytoplasm</location>
    </subcellularLocation>
</comment>
<feature type="domain" description="Translation initiation factor 3 N-terminal" evidence="7">
    <location>
        <begin position="8"/>
        <end position="76"/>
    </location>
</feature>
<feature type="domain" description="Translation initiation factor 3 C-terminal" evidence="6">
    <location>
        <begin position="85"/>
        <end position="168"/>
    </location>
</feature>
<accession>A0A1F8BMH5</accession>
<dbReference type="GO" id="GO:0016020">
    <property type="term" value="C:membrane"/>
    <property type="evidence" value="ECO:0007669"/>
    <property type="project" value="TreeGrafter"/>
</dbReference>
<evidence type="ECO:0000256" key="3">
    <source>
        <dbReference type="ARBA" id="ARBA00022917"/>
    </source>
</evidence>
<evidence type="ECO:0000313" key="8">
    <source>
        <dbReference type="EMBL" id="OGM64478.1"/>
    </source>
</evidence>
<keyword evidence="2 4" id="KW-0396">Initiation factor</keyword>
<comment type="subunit">
    <text evidence="4">Monomer.</text>
</comment>
<dbReference type="Pfam" id="PF00707">
    <property type="entry name" value="IF3_C"/>
    <property type="match status" value="1"/>
</dbReference>
<dbReference type="SUPFAM" id="SSF54364">
    <property type="entry name" value="Translation initiation factor IF3, N-terminal domain"/>
    <property type="match status" value="1"/>
</dbReference>
<dbReference type="EMBL" id="MGHF01000006">
    <property type="protein sequence ID" value="OGM64478.1"/>
    <property type="molecule type" value="Genomic_DNA"/>
</dbReference>
<organism evidence="8 9">
    <name type="scientific">Candidatus Woesebacteria bacterium RIFCSPLOWO2_01_FULL_39_21</name>
    <dbReference type="NCBI Taxonomy" id="1802519"/>
    <lineage>
        <taxon>Bacteria</taxon>
        <taxon>Candidatus Woeseibacteriota</taxon>
    </lineage>
</organism>
<dbReference type="InterPro" id="IPR036788">
    <property type="entry name" value="T_IF-3_C_sf"/>
</dbReference>
<dbReference type="FunFam" id="3.10.20.80:FF:000001">
    <property type="entry name" value="Translation initiation factor IF-3"/>
    <property type="match status" value="1"/>
</dbReference>
<evidence type="ECO:0000256" key="2">
    <source>
        <dbReference type="ARBA" id="ARBA00022540"/>
    </source>
</evidence>